<feature type="domain" description="PRC-barrel" evidence="2">
    <location>
        <begin position="160"/>
        <end position="229"/>
    </location>
</feature>
<proteinExistence type="predicted"/>
<dbReference type="InterPro" id="IPR027275">
    <property type="entry name" value="PRC-brl_dom"/>
</dbReference>
<gene>
    <name evidence="3" type="ORF">GTH32_18830</name>
</gene>
<keyword evidence="4" id="KW-1185">Reference proteome</keyword>
<name>A0A7X5LQL7_9ALTE</name>
<keyword evidence="1" id="KW-0732">Signal</keyword>
<evidence type="ECO:0000256" key="1">
    <source>
        <dbReference type="SAM" id="SignalP"/>
    </source>
</evidence>
<dbReference type="AlphaFoldDB" id="A0A7X5LQL7"/>
<evidence type="ECO:0000313" key="3">
    <source>
        <dbReference type="EMBL" id="NDV93229.1"/>
    </source>
</evidence>
<protein>
    <recommendedName>
        <fullName evidence="2">PRC-barrel domain-containing protein</fullName>
    </recommendedName>
</protein>
<organism evidence="3 4">
    <name type="scientific">Alteromonas profundi</name>
    <dbReference type="NCBI Taxonomy" id="2696062"/>
    <lineage>
        <taxon>Bacteria</taxon>
        <taxon>Pseudomonadati</taxon>
        <taxon>Pseudomonadota</taxon>
        <taxon>Gammaproteobacteria</taxon>
        <taxon>Alteromonadales</taxon>
        <taxon>Alteromonadaceae</taxon>
        <taxon>Alteromonas/Salinimonas group</taxon>
        <taxon>Alteromonas</taxon>
    </lineage>
</organism>
<dbReference type="SUPFAM" id="SSF50346">
    <property type="entry name" value="PRC-barrel domain"/>
    <property type="match status" value="1"/>
</dbReference>
<dbReference type="RefSeq" id="WP_163088705.1">
    <property type="nucleotide sequence ID" value="NZ_JAAAWN010000055.1"/>
</dbReference>
<dbReference type="InterPro" id="IPR011033">
    <property type="entry name" value="PRC_barrel-like_sf"/>
</dbReference>
<feature type="signal peptide" evidence="1">
    <location>
        <begin position="1"/>
        <end position="34"/>
    </location>
</feature>
<dbReference type="Proteomes" id="UP000470213">
    <property type="component" value="Unassembled WGS sequence"/>
</dbReference>
<dbReference type="EMBL" id="JAAAWN010000055">
    <property type="protein sequence ID" value="NDV93229.1"/>
    <property type="molecule type" value="Genomic_DNA"/>
</dbReference>
<reference evidence="3 4" key="1">
    <citation type="submission" date="2020-01" db="EMBL/GenBank/DDBJ databases">
        <authorList>
            <person name="Chen J."/>
            <person name="Zhu S."/>
            <person name="Yang J."/>
        </authorList>
    </citation>
    <scope>NUCLEOTIDE SEQUENCE [LARGE SCALE GENOMIC DNA]</scope>
    <source>
        <strain evidence="3 4">345S023</strain>
    </source>
</reference>
<dbReference type="Gene3D" id="2.30.30.240">
    <property type="entry name" value="PRC-barrel domain"/>
    <property type="match status" value="1"/>
</dbReference>
<feature type="chain" id="PRO_5030838015" description="PRC-barrel domain-containing protein" evidence="1">
    <location>
        <begin position="35"/>
        <end position="258"/>
    </location>
</feature>
<evidence type="ECO:0000313" key="4">
    <source>
        <dbReference type="Proteomes" id="UP000470213"/>
    </source>
</evidence>
<comment type="caution">
    <text evidence="3">The sequence shown here is derived from an EMBL/GenBank/DDBJ whole genome shotgun (WGS) entry which is preliminary data.</text>
</comment>
<sequence length="258" mass="28413">MYIRKRQSKSPLAKVKSIAALVAVTCSASFVTHAQEVEEAERSQIEVIKGQTDVAVKQPAPSVDVKQKDPQVDVAVGQPEVDINYEDPEVTVQQQKPEISIVQAEPQVEVNAAKPKVKVNQAEPEITIESSEPEINIVRRDERGEIREDSDKAMVAHMTIGELEEDQVLSPQGEEVAAIEEVVMQTQNNQLFLVVESGGMMGLGEKKSVVPLDAVALEDGDLLLTSNKDIQQFPEYVESRYSPVSQKQETIEAILAKK</sequence>
<accession>A0A7X5LQL7</accession>
<dbReference type="Pfam" id="PF05239">
    <property type="entry name" value="PRC"/>
    <property type="match status" value="1"/>
</dbReference>
<evidence type="ECO:0000259" key="2">
    <source>
        <dbReference type="Pfam" id="PF05239"/>
    </source>
</evidence>